<dbReference type="PROSITE" id="PS50011">
    <property type="entry name" value="PROTEIN_KINASE_DOM"/>
    <property type="match status" value="1"/>
</dbReference>
<dbReference type="InterPro" id="IPR011009">
    <property type="entry name" value="Kinase-like_dom_sf"/>
</dbReference>
<comment type="caution">
    <text evidence="7">The sequence shown here is derived from an EMBL/GenBank/DDBJ whole genome shotgun (WGS) entry which is preliminary data.</text>
</comment>
<feature type="domain" description="Protein kinase" evidence="6">
    <location>
        <begin position="13"/>
        <end position="329"/>
    </location>
</feature>
<evidence type="ECO:0000256" key="4">
    <source>
        <dbReference type="PROSITE-ProRule" id="PRU10141"/>
    </source>
</evidence>
<dbReference type="SUPFAM" id="SSF56112">
    <property type="entry name" value="Protein kinase-like (PK-like)"/>
    <property type="match status" value="1"/>
</dbReference>
<gene>
    <name evidence="7" type="ORF">TRFO_13107</name>
</gene>
<dbReference type="GeneID" id="94831744"/>
<dbReference type="PANTHER" id="PTHR11909">
    <property type="entry name" value="CASEIN KINASE-RELATED"/>
    <property type="match status" value="1"/>
</dbReference>
<comment type="similarity">
    <text evidence="5">Belongs to the protein kinase superfamily.</text>
</comment>
<dbReference type="InterPro" id="IPR017441">
    <property type="entry name" value="Protein_kinase_ATP_BS"/>
</dbReference>
<evidence type="ECO:0000256" key="5">
    <source>
        <dbReference type="RuleBase" id="RU000304"/>
    </source>
</evidence>
<keyword evidence="8" id="KW-1185">Reference proteome</keyword>
<sequence>MHSLRAGKKIGNYKLITKIGCGGFSDIFYVQDVENEQFYAMKIESCMSNKKALHFEQKLLKNIRYSSYHTSMIKYGRTQDFRFLVMECYGPNLEQVCLAHIDEHFSLSTALRISIEMIRCIRDIHEKDYIHRDIKPSNFVIRKSRRNPIVLIDYGLSRKYRSMNENNVPESEKHGYVGTNEFASINAYRRRDLTQRDDLMSWLYSTIKIRTGKLPWTGIDNKEETYKMKVETNASVLLKKMPKQFLCIHNIIESMAVNDTPNYDLIIAFIVSAMEEYGCSWNDPFDWELMSDREMKKLSIINIKPNTGEEPNIPTNLPIAVIPENMPTYIQKNDEESSSEIEPGCVSHCCNIA</sequence>
<dbReference type="SMART" id="SM00220">
    <property type="entry name" value="S_TKc"/>
    <property type="match status" value="1"/>
</dbReference>
<dbReference type="OrthoDB" id="5979581at2759"/>
<dbReference type="RefSeq" id="XP_068369662.1">
    <property type="nucleotide sequence ID" value="XM_068497040.1"/>
</dbReference>
<dbReference type="Pfam" id="PF00069">
    <property type="entry name" value="Pkinase"/>
    <property type="match status" value="1"/>
</dbReference>
<evidence type="ECO:0000259" key="6">
    <source>
        <dbReference type="PROSITE" id="PS50011"/>
    </source>
</evidence>
<dbReference type="AlphaFoldDB" id="A0A1J4L3K0"/>
<reference evidence="7" key="1">
    <citation type="submission" date="2016-10" db="EMBL/GenBank/DDBJ databases">
        <authorList>
            <person name="Benchimol M."/>
            <person name="Almeida L.G."/>
            <person name="Vasconcelos A.T."/>
            <person name="Perreira-Neves A."/>
            <person name="Rosa I.A."/>
            <person name="Tasca T."/>
            <person name="Bogo M.R."/>
            <person name="de Souza W."/>
        </authorList>
    </citation>
    <scope>NUCLEOTIDE SEQUENCE [LARGE SCALE GENOMIC DNA]</scope>
    <source>
        <strain evidence="7">K</strain>
    </source>
</reference>
<dbReference type="EC" id="2.7.11.1" evidence="1"/>
<dbReference type="InterPro" id="IPR008271">
    <property type="entry name" value="Ser/Thr_kinase_AS"/>
</dbReference>
<accession>A0A1J4L3K0</accession>
<dbReference type="Proteomes" id="UP000179807">
    <property type="component" value="Unassembled WGS sequence"/>
</dbReference>
<evidence type="ECO:0000313" key="7">
    <source>
        <dbReference type="EMBL" id="OHT16526.1"/>
    </source>
</evidence>
<protein>
    <recommendedName>
        <fullName evidence="1">non-specific serine/threonine protein kinase</fullName>
        <ecNumber evidence="1">2.7.11.1</ecNumber>
    </recommendedName>
</protein>
<evidence type="ECO:0000256" key="1">
    <source>
        <dbReference type="ARBA" id="ARBA00012513"/>
    </source>
</evidence>
<keyword evidence="5" id="KW-0723">Serine/threonine-protein kinase</keyword>
<evidence type="ECO:0000313" key="8">
    <source>
        <dbReference type="Proteomes" id="UP000179807"/>
    </source>
</evidence>
<keyword evidence="3 4" id="KW-0067">ATP-binding</keyword>
<feature type="binding site" evidence="4">
    <location>
        <position position="42"/>
    </location>
    <ligand>
        <name>ATP</name>
        <dbReference type="ChEBI" id="CHEBI:30616"/>
    </ligand>
</feature>
<proteinExistence type="inferred from homology"/>
<name>A0A1J4L3K0_9EUKA</name>
<dbReference type="GO" id="GO:0004674">
    <property type="term" value="F:protein serine/threonine kinase activity"/>
    <property type="evidence" value="ECO:0007669"/>
    <property type="project" value="UniProtKB-KW"/>
</dbReference>
<dbReference type="InterPro" id="IPR050235">
    <property type="entry name" value="CK1_Ser-Thr_kinase"/>
</dbReference>
<evidence type="ECO:0000256" key="2">
    <source>
        <dbReference type="ARBA" id="ARBA00022741"/>
    </source>
</evidence>
<dbReference type="GO" id="GO:0005524">
    <property type="term" value="F:ATP binding"/>
    <property type="evidence" value="ECO:0007669"/>
    <property type="project" value="UniProtKB-UniRule"/>
</dbReference>
<dbReference type="EMBL" id="MLAK01000100">
    <property type="protein sequence ID" value="OHT16526.1"/>
    <property type="molecule type" value="Genomic_DNA"/>
</dbReference>
<dbReference type="Gene3D" id="1.10.510.10">
    <property type="entry name" value="Transferase(Phosphotransferase) domain 1"/>
    <property type="match status" value="1"/>
</dbReference>
<keyword evidence="7" id="KW-0808">Transferase</keyword>
<organism evidence="7 8">
    <name type="scientific">Tritrichomonas foetus</name>
    <dbReference type="NCBI Taxonomy" id="1144522"/>
    <lineage>
        <taxon>Eukaryota</taxon>
        <taxon>Metamonada</taxon>
        <taxon>Parabasalia</taxon>
        <taxon>Tritrichomonadida</taxon>
        <taxon>Tritrichomonadidae</taxon>
        <taxon>Tritrichomonas</taxon>
    </lineage>
</organism>
<evidence type="ECO:0000256" key="3">
    <source>
        <dbReference type="ARBA" id="ARBA00022840"/>
    </source>
</evidence>
<dbReference type="PROSITE" id="PS00107">
    <property type="entry name" value="PROTEIN_KINASE_ATP"/>
    <property type="match status" value="1"/>
</dbReference>
<dbReference type="PROSITE" id="PS00108">
    <property type="entry name" value="PROTEIN_KINASE_ST"/>
    <property type="match status" value="1"/>
</dbReference>
<keyword evidence="2 4" id="KW-0547">Nucleotide-binding</keyword>
<keyword evidence="7" id="KW-0418">Kinase</keyword>
<dbReference type="VEuPathDB" id="TrichDB:TRFO_13107"/>
<dbReference type="InterPro" id="IPR000719">
    <property type="entry name" value="Prot_kinase_dom"/>
</dbReference>